<feature type="signal peptide" evidence="1">
    <location>
        <begin position="1"/>
        <end position="27"/>
    </location>
</feature>
<dbReference type="EMBL" id="HG792018">
    <property type="protein sequence ID" value="CDM35214.1"/>
    <property type="molecule type" value="Genomic_DNA"/>
</dbReference>
<sequence>MSAILYSLEAATCVAIWVILLIMSGAAIEESQANTVQIYSEPPNHKIKNKSVQTQKKCLDDKERLLDESRAIFKRKTYLIERLQLREDRMAKGDIGAAGPYPNSTARHLYELQFKIRQIWRELADLRRYCD</sequence>
<evidence type="ECO:0000256" key="1">
    <source>
        <dbReference type="SAM" id="SignalP"/>
    </source>
</evidence>
<dbReference type="OMA" id="AKKKWMD"/>
<name>W6QLY6_PENRF</name>
<dbReference type="OrthoDB" id="4359635at2759"/>
<evidence type="ECO:0000313" key="2">
    <source>
        <dbReference type="EMBL" id="CDM35214.1"/>
    </source>
</evidence>
<gene>
    <name evidence="2" type="ORF">PROQFM164_S04g000095</name>
</gene>
<keyword evidence="1" id="KW-0732">Signal</keyword>
<accession>W6QLY6</accession>
<dbReference type="Proteomes" id="UP000030686">
    <property type="component" value="Unassembled WGS sequence"/>
</dbReference>
<feature type="chain" id="PRO_5004879710" evidence="1">
    <location>
        <begin position="28"/>
        <end position="131"/>
    </location>
</feature>
<protein>
    <submittedName>
        <fullName evidence="2">Uncharacterized protein</fullName>
    </submittedName>
</protein>
<organism evidence="2 3">
    <name type="scientific">Penicillium roqueforti (strain FM164)</name>
    <dbReference type="NCBI Taxonomy" id="1365484"/>
    <lineage>
        <taxon>Eukaryota</taxon>
        <taxon>Fungi</taxon>
        <taxon>Dikarya</taxon>
        <taxon>Ascomycota</taxon>
        <taxon>Pezizomycotina</taxon>
        <taxon>Eurotiomycetes</taxon>
        <taxon>Eurotiomycetidae</taxon>
        <taxon>Eurotiales</taxon>
        <taxon>Aspergillaceae</taxon>
        <taxon>Penicillium</taxon>
    </lineage>
</organism>
<keyword evidence="3" id="KW-1185">Reference proteome</keyword>
<dbReference type="AlphaFoldDB" id="W6QLY6"/>
<proteinExistence type="predicted"/>
<evidence type="ECO:0000313" key="3">
    <source>
        <dbReference type="Proteomes" id="UP000030686"/>
    </source>
</evidence>
<reference evidence="2" key="1">
    <citation type="journal article" date="2014" name="Nat. Commun.">
        <title>Multiple recent horizontal transfers of a large genomic region in cheese making fungi.</title>
        <authorList>
            <person name="Cheeseman K."/>
            <person name="Ropars J."/>
            <person name="Renault P."/>
            <person name="Dupont J."/>
            <person name="Gouzy J."/>
            <person name="Branca A."/>
            <person name="Abraham A.L."/>
            <person name="Ceppi M."/>
            <person name="Conseiller E."/>
            <person name="Debuchy R."/>
            <person name="Malagnac F."/>
            <person name="Goarin A."/>
            <person name="Silar P."/>
            <person name="Lacoste S."/>
            <person name="Sallet E."/>
            <person name="Bensimon A."/>
            <person name="Giraud T."/>
            <person name="Brygoo Y."/>
        </authorList>
    </citation>
    <scope>NUCLEOTIDE SEQUENCE [LARGE SCALE GENOMIC DNA]</scope>
    <source>
        <strain evidence="2">FM164</strain>
    </source>
</reference>